<evidence type="ECO:0000313" key="2">
    <source>
        <dbReference type="Proteomes" id="UP001319874"/>
    </source>
</evidence>
<dbReference type="Proteomes" id="UP001319874">
    <property type="component" value="Chromosome 1"/>
</dbReference>
<evidence type="ECO:0000313" key="1">
    <source>
        <dbReference type="EMBL" id="BCZ78662.1"/>
    </source>
</evidence>
<keyword evidence="2" id="KW-1185">Reference proteome</keyword>
<dbReference type="EMBL" id="AP024955">
    <property type="protein sequence ID" value="BCZ78662.1"/>
    <property type="molecule type" value="Genomic_DNA"/>
</dbReference>
<organism evidence="1 2">
    <name type="scientific">Paraburkholderia terrae</name>
    <dbReference type="NCBI Taxonomy" id="311230"/>
    <lineage>
        <taxon>Bacteria</taxon>
        <taxon>Pseudomonadati</taxon>
        <taxon>Pseudomonadota</taxon>
        <taxon>Betaproteobacteria</taxon>
        <taxon>Burkholderiales</taxon>
        <taxon>Burkholderiaceae</taxon>
        <taxon>Paraburkholderia</taxon>
    </lineage>
</organism>
<dbReference type="RefSeq" id="WP_229511929.1">
    <property type="nucleotide sequence ID" value="NZ_AP024955.1"/>
</dbReference>
<name>A0ABM7TIB9_9BURK</name>
<protein>
    <recommendedName>
        <fullName evidence="3">PilZ domain-containing protein</fullName>
    </recommendedName>
</protein>
<reference evidence="1 2" key="1">
    <citation type="journal article" date="2022" name="Front. Microbiol.">
        <title>Identification and characterization of a novel class of self-sufficient cytochrome P450 hydroxylase involved in cyclohexanecarboxylate degradation in Paraburkholderia terrae strain KU-64.</title>
        <authorList>
            <person name="Yamamoto T."/>
            <person name="Hasegawa Y."/>
            <person name="Iwaki H."/>
        </authorList>
    </citation>
    <scope>NUCLEOTIDE SEQUENCE [LARGE SCALE GENOMIC DNA]</scope>
    <source>
        <strain evidence="1 2">KU-64</strain>
    </source>
</reference>
<sequence>MFFNKPSPEQKHRELITYTITLNPNGSVLCDIMGVVAFTVSSLQASALLQILCGNESTGYHLNLTVVDLDDLGRSHQLRVEDQLLSFNAEQFEKFADAYVQAFTSLKRKAPALSDATTTKAR</sequence>
<evidence type="ECO:0008006" key="3">
    <source>
        <dbReference type="Google" id="ProtNLM"/>
    </source>
</evidence>
<proteinExistence type="predicted"/>
<accession>A0ABM7TIB9</accession>
<gene>
    <name evidence="1" type="ORF">PTKU64_23370</name>
</gene>